<evidence type="ECO:0000259" key="1">
    <source>
        <dbReference type="SMART" id="SM00943"/>
    </source>
</evidence>
<sequence length="735" mass="80766">MDQITTALELLHAGFSVIPVGKGKVPARPWKEFTSRLPTEAELRGWYSQPAGIGVVCGSVSANLEVLDFDIHNWDETCQFIQRQFEETHSACVVNGVDSGPLDQVSIIRTPSGGAHVYYRCIEPPSGSLKLARHSGRLNPATGEFDGTPGYFIETRGEGGYVLSPGSADFCHPLGASNYQHVSGPRPHELVPAFTPQLRDIWLMVARWFGCEGLPYESPLDMTTEQPAQERAERPPQHCPSPGDVFNLSASWAQILEPHGFKNVGTEGEATRWKRPGTENPVSATTNHDGSNLFYAFSPNCHPFLEPGRGYSKFAVFAILNFGDASETAFREATKELVAQGYSREFGENIDISAIVDRFKGPTPQPPSKSFPFLTIADYLKQEDQVDYHISGVIAKGQPCLLAGPPKSLKTCLSIDAGYSMASGTPFLGLFDCPEPARVGIMTGEASRGKNQSILKAIIRSKGNDPCSTDSVPLFICHQLPVFSEESQLALMKKTIEELALDVLIIDPAYLCLGSLADHTANVSKMGNMLREIGEIAAETGCTPIINHHTNRKFEAGRSLSLEHLSGAGWAEWSRQWVLVNPRKDFDPETHQHSLWMVTGGSDGHAGKFAVDVRERDSSGAWSWNCEVRSFGEEVASYSESKQQKKEAAQKEKEESFSQNLREALNLRAEEGSTINELKQVFQDQGWAGRTKITTNLMSDFIDSGFVKVEQVTRGNNQTVNAYLSTETWSKQVVA</sequence>
<dbReference type="AlphaFoldDB" id="A0A5C5VTI8"/>
<dbReference type="CDD" id="cd04859">
    <property type="entry name" value="Prim_Pol"/>
    <property type="match status" value="1"/>
</dbReference>
<dbReference type="InterPro" id="IPR015330">
    <property type="entry name" value="DNA_primase/pol_bifunc_N"/>
</dbReference>
<evidence type="ECO:0000313" key="2">
    <source>
        <dbReference type="EMBL" id="TWT41447.1"/>
    </source>
</evidence>
<dbReference type="SUPFAM" id="SSF52540">
    <property type="entry name" value="P-loop containing nucleoside triphosphate hydrolases"/>
    <property type="match status" value="1"/>
</dbReference>
<dbReference type="Gene3D" id="3.30.720.160">
    <property type="entry name" value="Bifunctional DNA primase/polymerase, N-terminal"/>
    <property type="match status" value="1"/>
</dbReference>
<dbReference type="SMART" id="SM00943">
    <property type="entry name" value="Prim-Pol"/>
    <property type="match status" value="1"/>
</dbReference>
<dbReference type="RefSeq" id="WP_146512123.1">
    <property type="nucleotide sequence ID" value="NZ_SIHI01000045.1"/>
</dbReference>
<dbReference type="EMBL" id="SIHI01000045">
    <property type="protein sequence ID" value="TWT41447.1"/>
    <property type="molecule type" value="Genomic_DNA"/>
</dbReference>
<dbReference type="Pfam" id="PF13481">
    <property type="entry name" value="AAA_25"/>
    <property type="match status" value="1"/>
</dbReference>
<feature type="domain" description="DNA primase/polymerase bifunctional N-terminal" evidence="1">
    <location>
        <begin position="7"/>
        <end position="195"/>
    </location>
</feature>
<keyword evidence="3" id="KW-1185">Reference proteome</keyword>
<dbReference type="OrthoDB" id="287530at2"/>
<dbReference type="Gene3D" id="3.40.50.300">
    <property type="entry name" value="P-loop containing nucleotide triphosphate hydrolases"/>
    <property type="match status" value="1"/>
</dbReference>
<accession>A0A5C5VTI8</accession>
<protein>
    <recommendedName>
        <fullName evidence="1">DNA primase/polymerase bifunctional N-terminal domain-containing protein</fullName>
    </recommendedName>
</protein>
<name>A0A5C5VTI8_9PLAN</name>
<dbReference type="Pfam" id="PF09250">
    <property type="entry name" value="Prim-Pol"/>
    <property type="match status" value="1"/>
</dbReference>
<dbReference type="Proteomes" id="UP000317243">
    <property type="component" value="Unassembled WGS sequence"/>
</dbReference>
<organism evidence="2 3">
    <name type="scientific">Thalassoglobus neptunius</name>
    <dbReference type="NCBI Taxonomy" id="1938619"/>
    <lineage>
        <taxon>Bacteria</taxon>
        <taxon>Pseudomonadati</taxon>
        <taxon>Planctomycetota</taxon>
        <taxon>Planctomycetia</taxon>
        <taxon>Planctomycetales</taxon>
        <taxon>Planctomycetaceae</taxon>
        <taxon>Thalassoglobus</taxon>
    </lineage>
</organism>
<comment type="caution">
    <text evidence="2">The sequence shown here is derived from an EMBL/GenBank/DDBJ whole genome shotgun (WGS) entry which is preliminary data.</text>
</comment>
<evidence type="ECO:0000313" key="3">
    <source>
        <dbReference type="Proteomes" id="UP000317243"/>
    </source>
</evidence>
<reference evidence="2 3" key="1">
    <citation type="submission" date="2019-02" db="EMBL/GenBank/DDBJ databases">
        <title>Deep-cultivation of Planctomycetes and their phenomic and genomic characterization uncovers novel biology.</title>
        <authorList>
            <person name="Wiegand S."/>
            <person name="Jogler M."/>
            <person name="Boedeker C."/>
            <person name="Pinto D."/>
            <person name="Vollmers J."/>
            <person name="Rivas-Marin E."/>
            <person name="Kohn T."/>
            <person name="Peeters S.H."/>
            <person name="Heuer A."/>
            <person name="Rast P."/>
            <person name="Oberbeckmann S."/>
            <person name="Bunk B."/>
            <person name="Jeske O."/>
            <person name="Meyerdierks A."/>
            <person name="Storesund J.E."/>
            <person name="Kallscheuer N."/>
            <person name="Luecker S."/>
            <person name="Lage O.M."/>
            <person name="Pohl T."/>
            <person name="Merkel B.J."/>
            <person name="Hornburger P."/>
            <person name="Mueller R.-W."/>
            <person name="Bruemmer F."/>
            <person name="Labrenz M."/>
            <person name="Spormann A.M."/>
            <person name="Op Den Camp H."/>
            <person name="Overmann J."/>
            <person name="Amann R."/>
            <person name="Jetten M.S.M."/>
            <person name="Mascher T."/>
            <person name="Medema M.H."/>
            <person name="Devos D.P."/>
            <person name="Kaster A.-K."/>
            <person name="Ovreas L."/>
            <person name="Rohde M."/>
            <person name="Galperin M.Y."/>
            <person name="Jogler C."/>
        </authorList>
    </citation>
    <scope>NUCLEOTIDE SEQUENCE [LARGE SCALE GENOMIC DNA]</scope>
    <source>
        <strain evidence="2 3">KOR42</strain>
    </source>
</reference>
<proteinExistence type="predicted"/>
<dbReference type="InterPro" id="IPR027417">
    <property type="entry name" value="P-loop_NTPase"/>
</dbReference>
<gene>
    <name evidence="2" type="ORF">KOR42_48000</name>
</gene>
<dbReference type="SUPFAM" id="SSF56747">
    <property type="entry name" value="Prim-pol domain"/>
    <property type="match status" value="1"/>
</dbReference>